<sequence>MTNKKRAKRKSALNSPAKNTASALDNAYEKKSFAAQVEYKPNSVKGKIHDLSRKRTGEAVLYIATNHSQVEMAFIMSESSQYESYIYCDEFDFYDLSLDYKRAKVISSITNVSAILKNITRAVTYIGQVNAEIKKSYRSLISALLKLEIPIVEVPHGLIQSGYNLDDDSRVVDLGSFYDGIGESLPSIASARLNWYGEGSIGYPRYTDGKIHKKRVVPNFTVITTNTNWYLYSIEDKRNFFRTVFKFAEKHPERMFIWSPHPAEMISHAYSFHVLPLRPANVLLYGLLKDIYFNGIEGTNDLIAHCESGISTVSTCLLDYEMGDKPVLVFNPDGVESICESFESCQTFRNLAEIAAGPGKLVTGMLEKYDPARFDLALIESPKSSYRDAIFLDLAQ</sequence>
<name>A0A109KMZ6_PSEFL</name>
<evidence type="ECO:0000256" key="1">
    <source>
        <dbReference type="SAM" id="MobiDB-lite"/>
    </source>
</evidence>
<organism evidence="2 3">
    <name type="scientific">Pseudomonas fluorescens</name>
    <dbReference type="NCBI Taxonomy" id="294"/>
    <lineage>
        <taxon>Bacteria</taxon>
        <taxon>Pseudomonadati</taxon>
        <taxon>Pseudomonadota</taxon>
        <taxon>Gammaproteobacteria</taxon>
        <taxon>Pseudomonadales</taxon>
        <taxon>Pseudomonadaceae</taxon>
        <taxon>Pseudomonas</taxon>
    </lineage>
</organism>
<feature type="region of interest" description="Disordered" evidence="1">
    <location>
        <begin position="1"/>
        <end position="21"/>
    </location>
</feature>
<gene>
    <name evidence="2" type="ORF">PFL603g_04723</name>
</gene>
<dbReference type="PATRIC" id="fig|294.195.peg.5050"/>
<evidence type="ECO:0000313" key="3">
    <source>
        <dbReference type="Proteomes" id="UP000063434"/>
    </source>
</evidence>
<dbReference type="Proteomes" id="UP000063434">
    <property type="component" value="Unassembled WGS sequence"/>
</dbReference>
<accession>A0A109KMZ6</accession>
<comment type="caution">
    <text evidence="2">The sequence shown here is derived from an EMBL/GenBank/DDBJ whole genome shotgun (WGS) entry which is preliminary data.</text>
</comment>
<reference evidence="2 3" key="1">
    <citation type="submission" date="2015-05" db="EMBL/GenBank/DDBJ databases">
        <title>A genomic and transcriptomic approach to investigate the blue pigment phenotype in Pseudomonas fluorescens.</title>
        <authorList>
            <person name="Andreani N.A."/>
            <person name="Cardazzo B."/>
        </authorList>
    </citation>
    <scope>NUCLEOTIDE SEQUENCE [LARGE SCALE GENOMIC DNA]</scope>
    <source>
        <strain evidence="2 3">Ps_40</strain>
    </source>
</reference>
<dbReference type="AlphaFoldDB" id="A0A109KMZ6"/>
<feature type="compositionally biased region" description="Polar residues" evidence="1">
    <location>
        <begin position="12"/>
        <end position="21"/>
    </location>
</feature>
<evidence type="ECO:0000313" key="2">
    <source>
        <dbReference type="EMBL" id="KWV72182.1"/>
    </source>
</evidence>
<proteinExistence type="predicted"/>
<dbReference type="EMBL" id="LCYC01000058">
    <property type="protein sequence ID" value="KWV72182.1"/>
    <property type="molecule type" value="Genomic_DNA"/>
</dbReference>
<protein>
    <submittedName>
        <fullName evidence="2">Uncharacterized protein</fullName>
    </submittedName>
</protein>
<feature type="compositionally biased region" description="Basic residues" evidence="1">
    <location>
        <begin position="1"/>
        <end position="11"/>
    </location>
</feature>
<dbReference type="RefSeq" id="WP_060766238.1">
    <property type="nucleotide sequence ID" value="NZ_LCYC01000058.1"/>
</dbReference>